<keyword evidence="2 6" id="KW-0813">Transport</keyword>
<dbReference type="Pfam" id="PF00528">
    <property type="entry name" value="BPD_transp_1"/>
    <property type="match status" value="2"/>
</dbReference>
<name>A0ABR6CNY4_9BACI</name>
<comment type="subcellular location">
    <subcellularLocation>
        <location evidence="6">Cell membrane</location>
        <topology evidence="6">Multi-pass membrane protein</topology>
    </subcellularLocation>
    <subcellularLocation>
        <location evidence="1">Membrane</location>
        <topology evidence="1">Multi-pass membrane protein</topology>
    </subcellularLocation>
</comment>
<feature type="transmembrane region" description="Helical" evidence="6">
    <location>
        <begin position="507"/>
        <end position="532"/>
    </location>
</feature>
<evidence type="ECO:0000259" key="7">
    <source>
        <dbReference type="PROSITE" id="PS50928"/>
    </source>
</evidence>
<reference evidence="8 9" key="1">
    <citation type="submission" date="2020-08" db="EMBL/GenBank/DDBJ databases">
        <title>Genomic Encyclopedia of Type Strains, Phase IV (KMG-IV): sequencing the most valuable type-strain genomes for metagenomic binning, comparative biology and taxonomic classification.</title>
        <authorList>
            <person name="Goeker M."/>
        </authorList>
    </citation>
    <scope>NUCLEOTIDE SEQUENCE [LARGE SCALE GENOMIC DNA]</scope>
    <source>
        <strain evidence="8 9">DSM 105481</strain>
    </source>
</reference>
<feature type="transmembrane region" description="Helical" evidence="6">
    <location>
        <begin position="403"/>
        <end position="424"/>
    </location>
</feature>
<evidence type="ECO:0000313" key="8">
    <source>
        <dbReference type="EMBL" id="MBA9026391.1"/>
    </source>
</evidence>
<dbReference type="EMBL" id="JACJHX010000004">
    <property type="protein sequence ID" value="MBA9026391.1"/>
    <property type="molecule type" value="Genomic_DNA"/>
</dbReference>
<dbReference type="PANTHER" id="PTHR43496">
    <property type="entry name" value="PROTEIN LPLB"/>
    <property type="match status" value="1"/>
</dbReference>
<dbReference type="InterPro" id="IPR000515">
    <property type="entry name" value="MetI-like"/>
</dbReference>
<evidence type="ECO:0000256" key="2">
    <source>
        <dbReference type="ARBA" id="ARBA00022448"/>
    </source>
</evidence>
<sequence length="541" mass="59741">MTTTILKIVTRNLLFYLTFGLLLLIISTFVIWPILKVVSFAQLENFSELFTNSRWSQAAIHSLMMTMISTLSCTFVAFIFAYTIARLEIPCKGLFKFITILPIVSPPFIVGMSYILLFGRQGIISKQLLNLNVDVYGWHGLWLVQTITFFPYAYAVIYGVLKKSSPSQEYAAYNMGSTHWQVFKNIVLPLSKPGIAGGALIAAMSILADFGNPMVIGGNSTVLSTEAYMQMIGWFDLSSAAILSTTLLIPALGLFLLNRQWVGKQSYTTVTGKESYSSHYPIPSYIKWTLFSFCMFITVIVLLVYGVLFYGAFTTTWGYNWSLTFSNLDYVFSKGKELTNSIQFAVLSSILAGVLAFPLAFIVQRKKMGMNRFLDFLSVLPGAVPGVFLGLGFAIAFNAEPLMLTGTAMIMVIALTIWNVPTFYSTLLAGLQQISSSLEEASQNLGANNLKTFRHILLPLLKGPFISGMVVTFLRSVTCLSVIVFIYSAKTSVGTVSILGLVSNGEWGKASSFTVVLISIAFAVLGISQLFFRNKRNANDY</sequence>
<comment type="similarity">
    <text evidence="6">Belongs to the binding-protein-dependent transport system permease family.</text>
</comment>
<dbReference type="Gene3D" id="1.10.3720.10">
    <property type="entry name" value="MetI-like"/>
    <property type="match status" value="2"/>
</dbReference>
<evidence type="ECO:0000256" key="3">
    <source>
        <dbReference type="ARBA" id="ARBA00022692"/>
    </source>
</evidence>
<protein>
    <submittedName>
        <fullName evidence="8">Iron(III) transport system permease protein</fullName>
    </submittedName>
</protein>
<dbReference type="InterPro" id="IPR035906">
    <property type="entry name" value="MetI-like_sf"/>
</dbReference>
<dbReference type="SUPFAM" id="SSF161098">
    <property type="entry name" value="MetI-like"/>
    <property type="match status" value="2"/>
</dbReference>
<evidence type="ECO:0000256" key="1">
    <source>
        <dbReference type="ARBA" id="ARBA00004141"/>
    </source>
</evidence>
<dbReference type="PROSITE" id="PS50928">
    <property type="entry name" value="ABC_TM1"/>
    <property type="match status" value="2"/>
</dbReference>
<feature type="transmembrane region" description="Helical" evidence="6">
    <location>
        <begin position="94"/>
        <end position="116"/>
    </location>
</feature>
<proteinExistence type="inferred from homology"/>
<feature type="domain" description="ABC transmembrane type-1" evidence="7">
    <location>
        <begin position="59"/>
        <end position="258"/>
    </location>
</feature>
<feature type="transmembrane region" description="Helical" evidence="6">
    <location>
        <begin position="288"/>
        <end position="313"/>
    </location>
</feature>
<feature type="transmembrane region" description="Helical" evidence="6">
    <location>
        <begin position="231"/>
        <end position="257"/>
    </location>
</feature>
<keyword evidence="5 6" id="KW-0472">Membrane</keyword>
<evidence type="ECO:0000313" key="9">
    <source>
        <dbReference type="Proteomes" id="UP000626697"/>
    </source>
</evidence>
<dbReference type="PANTHER" id="PTHR43496:SF1">
    <property type="entry name" value="POLYGALACTURONAN_RHAMNOGALACTURONAN TRANSPORT SYSTEM PERMEASE PROTEIN YTEP"/>
    <property type="match status" value="1"/>
</dbReference>
<feature type="transmembrane region" description="Helical" evidence="6">
    <location>
        <begin position="342"/>
        <end position="362"/>
    </location>
</feature>
<organism evidence="8 9">
    <name type="scientific">Peribacillus huizhouensis</name>
    <dbReference type="NCBI Taxonomy" id="1501239"/>
    <lineage>
        <taxon>Bacteria</taxon>
        <taxon>Bacillati</taxon>
        <taxon>Bacillota</taxon>
        <taxon>Bacilli</taxon>
        <taxon>Bacillales</taxon>
        <taxon>Bacillaceae</taxon>
        <taxon>Peribacillus</taxon>
    </lineage>
</organism>
<comment type="caution">
    <text evidence="8">The sequence shown here is derived from an EMBL/GenBank/DDBJ whole genome shotgun (WGS) entry which is preliminary data.</text>
</comment>
<evidence type="ECO:0000256" key="4">
    <source>
        <dbReference type="ARBA" id="ARBA00022989"/>
    </source>
</evidence>
<feature type="transmembrane region" description="Helical" evidence="6">
    <location>
        <begin position="136"/>
        <end position="161"/>
    </location>
</feature>
<keyword evidence="4 6" id="KW-1133">Transmembrane helix</keyword>
<feature type="transmembrane region" description="Helical" evidence="6">
    <location>
        <begin position="55"/>
        <end position="82"/>
    </location>
</feature>
<gene>
    <name evidence="8" type="ORF">HNP81_001676</name>
</gene>
<dbReference type="RefSeq" id="WP_182502254.1">
    <property type="nucleotide sequence ID" value="NZ_JACJHX010000004.1"/>
</dbReference>
<dbReference type="CDD" id="cd06261">
    <property type="entry name" value="TM_PBP2"/>
    <property type="match status" value="2"/>
</dbReference>
<evidence type="ECO:0000256" key="6">
    <source>
        <dbReference type="RuleBase" id="RU363032"/>
    </source>
</evidence>
<feature type="transmembrane region" description="Helical" evidence="6">
    <location>
        <begin position="374"/>
        <end position="397"/>
    </location>
</feature>
<feature type="domain" description="ABC transmembrane type-1" evidence="7">
    <location>
        <begin position="338"/>
        <end position="528"/>
    </location>
</feature>
<keyword evidence="3 6" id="KW-0812">Transmembrane</keyword>
<feature type="transmembrane region" description="Helical" evidence="6">
    <location>
        <begin position="12"/>
        <end position="35"/>
    </location>
</feature>
<evidence type="ECO:0000256" key="5">
    <source>
        <dbReference type="ARBA" id="ARBA00023136"/>
    </source>
</evidence>
<accession>A0ABR6CNY4</accession>
<dbReference type="Proteomes" id="UP000626697">
    <property type="component" value="Unassembled WGS sequence"/>
</dbReference>
<keyword evidence="9" id="KW-1185">Reference proteome</keyword>